<keyword evidence="6 7" id="KW-0472">Membrane</keyword>
<dbReference type="AlphaFoldDB" id="A0A4R2K931"/>
<evidence type="ECO:0000313" key="10">
    <source>
        <dbReference type="Proteomes" id="UP000295680"/>
    </source>
</evidence>
<keyword evidence="4 7" id="KW-0812">Transmembrane</keyword>
<name>A0A4R2K931_9PSEU</name>
<evidence type="ECO:0000256" key="5">
    <source>
        <dbReference type="ARBA" id="ARBA00022989"/>
    </source>
</evidence>
<evidence type="ECO:0000256" key="3">
    <source>
        <dbReference type="ARBA" id="ARBA00022475"/>
    </source>
</evidence>
<reference evidence="9 10" key="1">
    <citation type="submission" date="2019-03" db="EMBL/GenBank/DDBJ databases">
        <title>Genomic Encyclopedia of Type Strains, Phase IV (KMG-IV): sequencing the most valuable type-strain genomes for metagenomic binning, comparative biology and taxonomic classification.</title>
        <authorList>
            <person name="Goeker M."/>
        </authorList>
    </citation>
    <scope>NUCLEOTIDE SEQUENCE [LARGE SCALE GENOMIC DNA]</scope>
    <source>
        <strain evidence="9 10">DSM 45934</strain>
    </source>
</reference>
<evidence type="ECO:0000256" key="2">
    <source>
        <dbReference type="ARBA" id="ARBA00022448"/>
    </source>
</evidence>
<keyword evidence="3" id="KW-1003">Cell membrane</keyword>
<feature type="transmembrane region" description="Helical" evidence="7">
    <location>
        <begin position="352"/>
        <end position="373"/>
    </location>
</feature>
<proteinExistence type="predicted"/>
<gene>
    <name evidence="9" type="ORF">EV192_1021045</name>
</gene>
<feature type="transmembrane region" description="Helical" evidence="7">
    <location>
        <begin position="146"/>
        <end position="170"/>
    </location>
</feature>
<dbReference type="Proteomes" id="UP000295680">
    <property type="component" value="Unassembled WGS sequence"/>
</dbReference>
<accession>A0A4R2K931</accession>
<organism evidence="9 10">
    <name type="scientific">Actinocrispum wychmicini</name>
    <dbReference type="NCBI Taxonomy" id="1213861"/>
    <lineage>
        <taxon>Bacteria</taxon>
        <taxon>Bacillati</taxon>
        <taxon>Actinomycetota</taxon>
        <taxon>Actinomycetes</taxon>
        <taxon>Pseudonocardiales</taxon>
        <taxon>Pseudonocardiaceae</taxon>
        <taxon>Actinocrispum</taxon>
    </lineage>
</organism>
<feature type="transmembrane region" description="Helical" evidence="7">
    <location>
        <begin position="22"/>
        <end position="42"/>
    </location>
</feature>
<sequence>MVNEDVPVRRRFTRNLPSGQGVAWFGTAGFANAVGTGIYYPYQLLFFREVLGIPLTTVGVGLTASILVTLPAVVYIGRLVDRYGSRPMLIAASLGRAGAFVGFVVGHGAVLFVALAMLLAICFRADQVASQVLAASAAPRGQSAQWLALTRIVFNAGVGLGAVVAGVALVGGPATYSVLGLAAAACYLVAALCYLPLPVGSRRPVRAAGDPTRPWRHRIYVRLASTHFVMFTALVATEAALPVYLIDNLGWPAWMVGATLAINIVLLVVLQLPVSKVVQRYSPLPVLGLGAALHGALFFALAVAAGPPGATQVVVFLVGMIIYTVGETTASQVLMVLLVHVAPEAERGAYQAFSQTLTGIALGIAPLFVTVLLALSASAVWWTLFGAVLMVGVSMTLLHRRNLPAIRAAWAAQLG</sequence>
<dbReference type="InterPro" id="IPR036259">
    <property type="entry name" value="MFS_trans_sf"/>
</dbReference>
<feature type="transmembrane region" description="Helical" evidence="7">
    <location>
        <begin position="284"/>
        <end position="307"/>
    </location>
</feature>
<dbReference type="EMBL" id="SLWS01000002">
    <property type="protein sequence ID" value="TCO62905.1"/>
    <property type="molecule type" value="Genomic_DNA"/>
</dbReference>
<evidence type="ECO:0000256" key="7">
    <source>
        <dbReference type="SAM" id="Phobius"/>
    </source>
</evidence>
<dbReference type="PANTHER" id="PTHR23517">
    <property type="entry name" value="RESISTANCE PROTEIN MDTM, PUTATIVE-RELATED-RELATED"/>
    <property type="match status" value="1"/>
</dbReference>
<dbReference type="InterPro" id="IPR011701">
    <property type="entry name" value="MFS"/>
</dbReference>
<feature type="transmembrane region" description="Helical" evidence="7">
    <location>
        <begin position="220"/>
        <end position="245"/>
    </location>
</feature>
<keyword evidence="10" id="KW-1185">Reference proteome</keyword>
<feature type="domain" description="Major facilitator superfamily (MFS) profile" evidence="8">
    <location>
        <begin position="21"/>
        <end position="404"/>
    </location>
</feature>
<feature type="transmembrane region" description="Helical" evidence="7">
    <location>
        <begin position="97"/>
        <end position="125"/>
    </location>
</feature>
<evidence type="ECO:0000259" key="8">
    <source>
        <dbReference type="PROSITE" id="PS50850"/>
    </source>
</evidence>
<evidence type="ECO:0000256" key="1">
    <source>
        <dbReference type="ARBA" id="ARBA00004651"/>
    </source>
</evidence>
<feature type="transmembrane region" description="Helical" evidence="7">
    <location>
        <begin position="379"/>
        <end position="398"/>
    </location>
</feature>
<dbReference type="GO" id="GO:0022857">
    <property type="term" value="F:transmembrane transporter activity"/>
    <property type="evidence" value="ECO:0007669"/>
    <property type="project" value="InterPro"/>
</dbReference>
<keyword evidence="5 7" id="KW-1133">Transmembrane helix</keyword>
<dbReference type="Gene3D" id="1.20.1250.20">
    <property type="entry name" value="MFS general substrate transporter like domains"/>
    <property type="match status" value="1"/>
</dbReference>
<dbReference type="OrthoDB" id="4109786at2"/>
<dbReference type="PANTHER" id="PTHR23517:SF2">
    <property type="entry name" value="MULTIDRUG RESISTANCE PROTEIN MDTH"/>
    <property type="match status" value="1"/>
</dbReference>
<feature type="transmembrane region" description="Helical" evidence="7">
    <location>
        <begin position="313"/>
        <end position="340"/>
    </location>
</feature>
<feature type="transmembrane region" description="Helical" evidence="7">
    <location>
        <begin position="54"/>
        <end position="77"/>
    </location>
</feature>
<protein>
    <submittedName>
        <fullName evidence="9">Na+/melibiose symporter-like transporter</fullName>
    </submittedName>
</protein>
<feature type="transmembrane region" description="Helical" evidence="7">
    <location>
        <begin position="251"/>
        <end position="272"/>
    </location>
</feature>
<evidence type="ECO:0000256" key="4">
    <source>
        <dbReference type="ARBA" id="ARBA00022692"/>
    </source>
</evidence>
<dbReference type="InterPro" id="IPR020846">
    <property type="entry name" value="MFS_dom"/>
</dbReference>
<dbReference type="GO" id="GO:0005886">
    <property type="term" value="C:plasma membrane"/>
    <property type="evidence" value="ECO:0007669"/>
    <property type="project" value="UniProtKB-SubCell"/>
</dbReference>
<dbReference type="InterPro" id="IPR050171">
    <property type="entry name" value="MFS_Transporters"/>
</dbReference>
<comment type="subcellular location">
    <subcellularLocation>
        <location evidence="1">Cell membrane</location>
        <topology evidence="1">Multi-pass membrane protein</topology>
    </subcellularLocation>
</comment>
<dbReference type="SUPFAM" id="SSF103473">
    <property type="entry name" value="MFS general substrate transporter"/>
    <property type="match status" value="1"/>
</dbReference>
<dbReference type="PROSITE" id="PS50850">
    <property type="entry name" value="MFS"/>
    <property type="match status" value="1"/>
</dbReference>
<evidence type="ECO:0000256" key="6">
    <source>
        <dbReference type="ARBA" id="ARBA00023136"/>
    </source>
</evidence>
<keyword evidence="2" id="KW-0813">Transport</keyword>
<dbReference type="Pfam" id="PF07690">
    <property type="entry name" value="MFS_1"/>
    <property type="match status" value="1"/>
</dbReference>
<comment type="caution">
    <text evidence="9">The sequence shown here is derived from an EMBL/GenBank/DDBJ whole genome shotgun (WGS) entry which is preliminary data.</text>
</comment>
<evidence type="ECO:0000313" key="9">
    <source>
        <dbReference type="EMBL" id="TCO62905.1"/>
    </source>
</evidence>
<feature type="transmembrane region" description="Helical" evidence="7">
    <location>
        <begin position="176"/>
        <end position="199"/>
    </location>
</feature>